<dbReference type="Proteomes" id="UP001234178">
    <property type="component" value="Unassembled WGS sequence"/>
</dbReference>
<gene>
    <name evidence="10" type="ORF">OUZ56_032488</name>
</gene>
<feature type="compositionally biased region" description="Low complexity" evidence="7">
    <location>
        <begin position="1"/>
        <end position="14"/>
    </location>
</feature>
<feature type="compositionally biased region" description="Low complexity" evidence="7">
    <location>
        <begin position="23"/>
        <end position="37"/>
    </location>
</feature>
<reference evidence="10 11" key="1">
    <citation type="journal article" date="2023" name="Nucleic Acids Res.">
        <title>The hologenome of Daphnia magna reveals possible DNA methylation and microbiome-mediated evolution of the host genome.</title>
        <authorList>
            <person name="Chaturvedi A."/>
            <person name="Li X."/>
            <person name="Dhandapani V."/>
            <person name="Marshall H."/>
            <person name="Kissane S."/>
            <person name="Cuenca-Cambronero M."/>
            <person name="Asole G."/>
            <person name="Calvet F."/>
            <person name="Ruiz-Romero M."/>
            <person name="Marangio P."/>
            <person name="Guigo R."/>
            <person name="Rago D."/>
            <person name="Mirbahai L."/>
            <person name="Eastwood N."/>
            <person name="Colbourne J.K."/>
            <person name="Zhou J."/>
            <person name="Mallon E."/>
            <person name="Orsini L."/>
        </authorList>
    </citation>
    <scope>NUCLEOTIDE SEQUENCE [LARGE SCALE GENOMIC DNA]</scope>
    <source>
        <strain evidence="10">LRV0_1</strain>
    </source>
</reference>
<sequence>MTTPEPTELPTNLPADPAEGRPESSAVESASPAAARPSGRERLLRGFRSPLFLGAAYMVALAAFAGYGGLEDDSDLGKNAHAIADFVSTQFGPEVRRIALSLGAVAVSMGLALGLAAGALRDLRWKLHGITKTTERNEVAELLTVIATLHAAILAYAMAKMPQLYVASFYAKGGFPRLLQLLTTDVLGRPGVLLVSLIAIVAYLQHDPRKWKDSLLKIREMLPKQYWKFSAPAAALLALAGIESGTSRTVTVENTLAAIVPVRSAHAAASEAPMVVVLAADSLRADRFNATTMPKTWAFFQQGTRFPAAYVSLPRTFPSWVTWLTGRHPHHHGIRSMFPTWADREKDFDALPGRLEKQGFKTAVSSDYAGDIFSRLDLGFSRVDTPTFDFRELVRQQALERETPLLPLLHSRTGRSLFPVLREMNDAADPFFLAKDAILTSDRSGAGPQFLTVFFSTAHFPYAAPAPYYSMYTDASYRGPFKYHRPRGLGNEGEPTPEDVKQIRGLYDGAVRAIDDAFAEILKDLEARGRLQNAWVVLTADHGEALYEGQGPGESPTVGTKGHGIGHGDHLFGDEALHVPFAIRGPGIPAGENLAMVRDVDLAPTLYELTKTAAPSDLDGRSLVPVIVAGKESAKEPVYAFAETGLWFTDEISALGAGLRLPYPGITGLTEVDREHGDDIVLRASYRPLAMTAKHRAIFDDRPGRGARHRRGEAGGAEAPGSSALGVDAPRHGNGRARRLPRAQGATMKRLAIAGLLGAACLGIAYRAGGGADAVRRAPRAPSAQAAPADAAAVAAGAPVAYEVHQRLMETLATARVEISNDPGAKGYFNAYWRKMRPQWARAAGGGPIDTAAFPYATSIALRVSATETVFSSPLEGAHLEAGCSPLEHERREL</sequence>
<dbReference type="SUPFAM" id="SSF53649">
    <property type="entry name" value="Alkaline phosphatase-like"/>
    <property type="match status" value="1"/>
</dbReference>
<feature type="transmembrane region" description="Helical" evidence="8">
    <location>
        <begin position="50"/>
        <end position="70"/>
    </location>
</feature>
<comment type="similarity">
    <text evidence="2">Belongs to the sulfatase family.</text>
</comment>
<dbReference type="InterPro" id="IPR017850">
    <property type="entry name" value="Alkaline_phosphatase_core_sf"/>
</dbReference>
<keyword evidence="8" id="KW-0472">Membrane</keyword>
<evidence type="ECO:0000256" key="1">
    <source>
        <dbReference type="ARBA" id="ARBA00001913"/>
    </source>
</evidence>
<keyword evidence="8" id="KW-0812">Transmembrane</keyword>
<keyword evidence="11" id="KW-1185">Reference proteome</keyword>
<feature type="region of interest" description="Disordered" evidence="7">
    <location>
        <begin position="701"/>
        <end position="737"/>
    </location>
</feature>
<protein>
    <recommendedName>
        <fullName evidence="9">Sulfatase N-terminal domain-containing protein</fullName>
    </recommendedName>
</protein>
<evidence type="ECO:0000256" key="7">
    <source>
        <dbReference type="SAM" id="MobiDB-lite"/>
    </source>
</evidence>
<evidence type="ECO:0000256" key="4">
    <source>
        <dbReference type="ARBA" id="ARBA00022729"/>
    </source>
</evidence>
<evidence type="ECO:0000313" key="10">
    <source>
        <dbReference type="EMBL" id="KAK4045080.1"/>
    </source>
</evidence>
<dbReference type="Pfam" id="PF00884">
    <property type="entry name" value="Sulfatase"/>
    <property type="match status" value="1"/>
</dbReference>
<keyword evidence="4" id="KW-0732">Signal</keyword>
<organism evidence="10 11">
    <name type="scientific">Daphnia magna</name>
    <dbReference type="NCBI Taxonomy" id="35525"/>
    <lineage>
        <taxon>Eukaryota</taxon>
        <taxon>Metazoa</taxon>
        <taxon>Ecdysozoa</taxon>
        <taxon>Arthropoda</taxon>
        <taxon>Crustacea</taxon>
        <taxon>Branchiopoda</taxon>
        <taxon>Diplostraca</taxon>
        <taxon>Cladocera</taxon>
        <taxon>Anomopoda</taxon>
        <taxon>Daphniidae</taxon>
        <taxon>Daphnia</taxon>
    </lineage>
</organism>
<evidence type="ECO:0000256" key="2">
    <source>
        <dbReference type="ARBA" id="ARBA00008779"/>
    </source>
</evidence>
<proteinExistence type="inferred from homology"/>
<keyword evidence="6" id="KW-0106">Calcium</keyword>
<keyword evidence="8" id="KW-1133">Transmembrane helix</keyword>
<evidence type="ECO:0000256" key="5">
    <source>
        <dbReference type="ARBA" id="ARBA00022801"/>
    </source>
</evidence>
<keyword evidence="5" id="KW-0378">Hydrolase</keyword>
<comment type="cofactor">
    <cofactor evidence="1">
        <name>Ca(2+)</name>
        <dbReference type="ChEBI" id="CHEBI:29108"/>
    </cofactor>
</comment>
<evidence type="ECO:0000256" key="6">
    <source>
        <dbReference type="ARBA" id="ARBA00022837"/>
    </source>
</evidence>
<name>A0ABR0B918_9CRUS</name>
<dbReference type="InterPro" id="IPR050738">
    <property type="entry name" value="Sulfatase"/>
</dbReference>
<feature type="domain" description="Sulfatase N-terminal" evidence="9">
    <location>
        <begin position="273"/>
        <end position="610"/>
    </location>
</feature>
<evidence type="ECO:0000313" key="11">
    <source>
        <dbReference type="Proteomes" id="UP001234178"/>
    </source>
</evidence>
<evidence type="ECO:0000256" key="3">
    <source>
        <dbReference type="ARBA" id="ARBA00022723"/>
    </source>
</evidence>
<dbReference type="EMBL" id="JAOYFB010000041">
    <property type="protein sequence ID" value="KAK4045080.1"/>
    <property type="molecule type" value="Genomic_DNA"/>
</dbReference>
<dbReference type="PANTHER" id="PTHR42693:SF42">
    <property type="entry name" value="ARYLSULFATASE G"/>
    <property type="match status" value="1"/>
</dbReference>
<feature type="transmembrane region" description="Helical" evidence="8">
    <location>
        <begin position="98"/>
        <end position="118"/>
    </location>
</feature>
<accession>A0ABR0B918</accession>
<evidence type="ECO:0000259" key="9">
    <source>
        <dbReference type="Pfam" id="PF00884"/>
    </source>
</evidence>
<keyword evidence="3" id="KW-0479">Metal-binding</keyword>
<dbReference type="PANTHER" id="PTHR42693">
    <property type="entry name" value="ARYLSULFATASE FAMILY MEMBER"/>
    <property type="match status" value="1"/>
</dbReference>
<feature type="transmembrane region" description="Helical" evidence="8">
    <location>
        <begin position="139"/>
        <end position="159"/>
    </location>
</feature>
<feature type="region of interest" description="Disordered" evidence="7">
    <location>
        <begin position="1"/>
        <end position="39"/>
    </location>
</feature>
<comment type="caution">
    <text evidence="10">The sequence shown here is derived from an EMBL/GenBank/DDBJ whole genome shotgun (WGS) entry which is preliminary data.</text>
</comment>
<dbReference type="InterPro" id="IPR000917">
    <property type="entry name" value="Sulfatase_N"/>
</dbReference>
<evidence type="ECO:0000256" key="8">
    <source>
        <dbReference type="SAM" id="Phobius"/>
    </source>
</evidence>
<dbReference type="Gene3D" id="3.40.720.10">
    <property type="entry name" value="Alkaline Phosphatase, subunit A"/>
    <property type="match status" value="1"/>
</dbReference>